<dbReference type="Pfam" id="PF01047">
    <property type="entry name" value="MarR"/>
    <property type="match status" value="1"/>
</dbReference>
<dbReference type="RefSeq" id="WP_221026466.1">
    <property type="nucleotide sequence ID" value="NZ_JAIEZQ010000003.1"/>
</dbReference>
<sequence length="163" mass="18106">MNGETTDTDWLDQNQQRSWRAYLVGTTLLMDRLDRELREQHNLAMPEYEILVRLSEAPDRRMRMALLADSVSHSRSRVTHTVARLEKAGLVRRAACESDGRGVEASITDKGMAALESAAPTHVAGVRQFLVDLAGDEDFAAVGRVFNAVTDKLIDTNPAADIR</sequence>
<feature type="domain" description="HTH marR-type" evidence="1">
    <location>
        <begin position="1"/>
        <end position="151"/>
    </location>
</feature>
<reference evidence="2 3" key="1">
    <citation type="submission" date="2021-08" db="EMBL/GenBank/DDBJ databases">
        <title>Nocardioides bacterium WL0053 sp. nov., isolated from the sediment.</title>
        <authorList>
            <person name="Wang L."/>
            <person name="Zhang D."/>
            <person name="Zhang A."/>
        </authorList>
    </citation>
    <scope>NUCLEOTIDE SEQUENCE [LARGE SCALE GENOMIC DNA]</scope>
    <source>
        <strain evidence="2 3">WL0053</strain>
    </source>
</reference>
<comment type="caution">
    <text evidence="2">The sequence shown here is derived from an EMBL/GenBank/DDBJ whole genome shotgun (WGS) entry which is preliminary data.</text>
</comment>
<evidence type="ECO:0000313" key="2">
    <source>
        <dbReference type="EMBL" id="MBY9076674.1"/>
    </source>
</evidence>
<dbReference type="InterPro" id="IPR036388">
    <property type="entry name" value="WH-like_DNA-bd_sf"/>
</dbReference>
<evidence type="ECO:0000259" key="1">
    <source>
        <dbReference type="PROSITE" id="PS50995"/>
    </source>
</evidence>
<dbReference type="InterPro" id="IPR000835">
    <property type="entry name" value="HTH_MarR-typ"/>
</dbReference>
<dbReference type="PANTHER" id="PTHR33164:SF99">
    <property type="entry name" value="MARR FAMILY REGULATORY PROTEIN"/>
    <property type="match status" value="1"/>
</dbReference>
<dbReference type="SUPFAM" id="SSF46785">
    <property type="entry name" value="Winged helix' DNA-binding domain"/>
    <property type="match status" value="1"/>
</dbReference>
<gene>
    <name evidence="2" type="ORF">K1X13_17720</name>
</gene>
<proteinExistence type="predicted"/>
<dbReference type="InterPro" id="IPR039422">
    <property type="entry name" value="MarR/SlyA-like"/>
</dbReference>
<accession>A0ABS7RQA9</accession>
<dbReference type="Proteomes" id="UP000754710">
    <property type="component" value="Unassembled WGS sequence"/>
</dbReference>
<dbReference type="SMART" id="SM00347">
    <property type="entry name" value="HTH_MARR"/>
    <property type="match status" value="1"/>
</dbReference>
<evidence type="ECO:0000313" key="3">
    <source>
        <dbReference type="Proteomes" id="UP000754710"/>
    </source>
</evidence>
<dbReference type="Gene3D" id="1.10.10.10">
    <property type="entry name" value="Winged helix-like DNA-binding domain superfamily/Winged helix DNA-binding domain"/>
    <property type="match status" value="1"/>
</dbReference>
<dbReference type="PANTHER" id="PTHR33164">
    <property type="entry name" value="TRANSCRIPTIONAL REGULATOR, MARR FAMILY"/>
    <property type="match status" value="1"/>
</dbReference>
<organism evidence="2 3">
    <name type="scientific">Nocardioides jiangsuensis</name>
    <dbReference type="NCBI Taxonomy" id="2866161"/>
    <lineage>
        <taxon>Bacteria</taxon>
        <taxon>Bacillati</taxon>
        <taxon>Actinomycetota</taxon>
        <taxon>Actinomycetes</taxon>
        <taxon>Propionibacteriales</taxon>
        <taxon>Nocardioidaceae</taxon>
        <taxon>Nocardioides</taxon>
    </lineage>
</organism>
<protein>
    <submittedName>
        <fullName evidence="2">MarR family transcriptional regulator</fullName>
    </submittedName>
</protein>
<keyword evidence="3" id="KW-1185">Reference proteome</keyword>
<dbReference type="InterPro" id="IPR036390">
    <property type="entry name" value="WH_DNA-bd_sf"/>
</dbReference>
<dbReference type="EMBL" id="JAIEZQ010000003">
    <property type="protein sequence ID" value="MBY9076674.1"/>
    <property type="molecule type" value="Genomic_DNA"/>
</dbReference>
<name>A0ABS7RQA9_9ACTN</name>
<dbReference type="PROSITE" id="PS50995">
    <property type="entry name" value="HTH_MARR_2"/>
    <property type="match status" value="1"/>
</dbReference>